<name>A0ACB8SCI3_9AGAM</name>
<accession>A0ACB8SCI3</accession>
<sequence>MPAPALDTASAGMAAGPQNPPYGESMYASYGQPRVRDAATPAADPAGSPTTSNSIPPLPNHTYTRTLVGPLSANASRLLDEHRKPGVFFLFQDLSVRTEG</sequence>
<dbReference type="EMBL" id="MU275839">
    <property type="protein sequence ID" value="KAI0053686.1"/>
    <property type="molecule type" value="Genomic_DNA"/>
</dbReference>
<reference evidence="1" key="1">
    <citation type="submission" date="2021-02" db="EMBL/GenBank/DDBJ databases">
        <authorList>
            <consortium name="DOE Joint Genome Institute"/>
            <person name="Ahrendt S."/>
            <person name="Looney B.P."/>
            <person name="Miyauchi S."/>
            <person name="Morin E."/>
            <person name="Drula E."/>
            <person name="Courty P.E."/>
            <person name="Chicoki N."/>
            <person name="Fauchery L."/>
            <person name="Kohler A."/>
            <person name="Kuo A."/>
            <person name="Labutti K."/>
            <person name="Pangilinan J."/>
            <person name="Lipzen A."/>
            <person name="Riley R."/>
            <person name="Andreopoulos W."/>
            <person name="He G."/>
            <person name="Johnson J."/>
            <person name="Barry K.W."/>
            <person name="Grigoriev I.V."/>
            <person name="Nagy L."/>
            <person name="Hibbett D."/>
            <person name="Henrissat B."/>
            <person name="Matheny P.B."/>
            <person name="Labbe J."/>
            <person name="Martin F."/>
        </authorList>
    </citation>
    <scope>NUCLEOTIDE SEQUENCE</scope>
    <source>
        <strain evidence="1">FP105234-sp</strain>
    </source>
</reference>
<reference evidence="1" key="2">
    <citation type="journal article" date="2022" name="New Phytol.">
        <title>Evolutionary transition to the ectomycorrhizal habit in the genomes of a hyperdiverse lineage of mushroom-forming fungi.</title>
        <authorList>
            <person name="Looney B."/>
            <person name="Miyauchi S."/>
            <person name="Morin E."/>
            <person name="Drula E."/>
            <person name="Courty P.E."/>
            <person name="Kohler A."/>
            <person name="Kuo A."/>
            <person name="LaButti K."/>
            <person name="Pangilinan J."/>
            <person name="Lipzen A."/>
            <person name="Riley R."/>
            <person name="Andreopoulos W."/>
            <person name="He G."/>
            <person name="Johnson J."/>
            <person name="Nolan M."/>
            <person name="Tritt A."/>
            <person name="Barry K.W."/>
            <person name="Grigoriev I.V."/>
            <person name="Nagy L.G."/>
            <person name="Hibbett D."/>
            <person name="Henrissat B."/>
            <person name="Matheny P.B."/>
            <person name="Labbe J."/>
            <person name="Martin F.M."/>
        </authorList>
    </citation>
    <scope>NUCLEOTIDE SEQUENCE</scope>
    <source>
        <strain evidence="1">FP105234-sp</strain>
    </source>
</reference>
<comment type="caution">
    <text evidence="1">The sequence shown here is derived from an EMBL/GenBank/DDBJ whole genome shotgun (WGS) entry which is preliminary data.</text>
</comment>
<evidence type="ECO:0000313" key="1">
    <source>
        <dbReference type="EMBL" id="KAI0053686.1"/>
    </source>
</evidence>
<gene>
    <name evidence="1" type="ORF">FA95DRAFT_1552193</name>
</gene>
<organism evidence="1 2">
    <name type="scientific">Auriscalpium vulgare</name>
    <dbReference type="NCBI Taxonomy" id="40419"/>
    <lineage>
        <taxon>Eukaryota</taxon>
        <taxon>Fungi</taxon>
        <taxon>Dikarya</taxon>
        <taxon>Basidiomycota</taxon>
        <taxon>Agaricomycotina</taxon>
        <taxon>Agaricomycetes</taxon>
        <taxon>Russulales</taxon>
        <taxon>Auriscalpiaceae</taxon>
        <taxon>Auriscalpium</taxon>
    </lineage>
</organism>
<protein>
    <submittedName>
        <fullName evidence="1">Uncharacterized protein</fullName>
    </submittedName>
</protein>
<keyword evidence="2" id="KW-1185">Reference proteome</keyword>
<dbReference type="Proteomes" id="UP000814033">
    <property type="component" value="Unassembled WGS sequence"/>
</dbReference>
<evidence type="ECO:0000313" key="2">
    <source>
        <dbReference type="Proteomes" id="UP000814033"/>
    </source>
</evidence>
<proteinExistence type="predicted"/>